<feature type="domain" description="SCAN box" evidence="2">
    <location>
        <begin position="196"/>
        <end position="264"/>
    </location>
</feature>
<feature type="region of interest" description="Disordered" evidence="1">
    <location>
        <begin position="77"/>
        <end position="122"/>
    </location>
</feature>
<feature type="compositionally biased region" description="Basic residues" evidence="1">
    <location>
        <begin position="1"/>
        <end position="16"/>
    </location>
</feature>
<evidence type="ECO:0000256" key="1">
    <source>
        <dbReference type="SAM" id="MobiDB-lite"/>
    </source>
</evidence>
<evidence type="ECO:0000313" key="3">
    <source>
        <dbReference type="EMBL" id="KAK7893384.1"/>
    </source>
</evidence>
<dbReference type="SMART" id="SM00431">
    <property type="entry name" value="SCAN"/>
    <property type="match status" value="1"/>
</dbReference>
<proteinExistence type="predicted"/>
<dbReference type="InterPro" id="IPR003309">
    <property type="entry name" value="SCAN_dom"/>
</dbReference>
<feature type="region of interest" description="Disordered" evidence="1">
    <location>
        <begin position="1"/>
        <end position="24"/>
    </location>
</feature>
<dbReference type="EMBL" id="JBBPFD010000016">
    <property type="protein sequence ID" value="KAK7893384.1"/>
    <property type="molecule type" value="Genomic_DNA"/>
</dbReference>
<dbReference type="InterPro" id="IPR038269">
    <property type="entry name" value="SCAN_sf"/>
</dbReference>
<dbReference type="Gene3D" id="1.10.4020.10">
    <property type="entry name" value="DNA breaking-rejoining enzymes"/>
    <property type="match status" value="1"/>
</dbReference>
<evidence type="ECO:0000259" key="2">
    <source>
        <dbReference type="PROSITE" id="PS50804"/>
    </source>
</evidence>
<dbReference type="Pfam" id="PF02023">
    <property type="entry name" value="SCAN"/>
    <property type="match status" value="1"/>
</dbReference>
<evidence type="ECO:0000313" key="4">
    <source>
        <dbReference type="Proteomes" id="UP001460270"/>
    </source>
</evidence>
<dbReference type="PROSITE" id="PS50804">
    <property type="entry name" value="SCAN_BOX"/>
    <property type="match status" value="1"/>
</dbReference>
<dbReference type="CDD" id="cd07936">
    <property type="entry name" value="SCAN"/>
    <property type="match status" value="1"/>
</dbReference>
<reference evidence="4" key="1">
    <citation type="submission" date="2024-04" db="EMBL/GenBank/DDBJ databases">
        <title>Salinicola lusitanus LLJ914,a marine bacterium isolated from the Okinawa Trough.</title>
        <authorList>
            <person name="Li J."/>
        </authorList>
    </citation>
    <scope>NUCLEOTIDE SEQUENCE [LARGE SCALE GENOMIC DNA]</scope>
</reference>
<organism evidence="3 4">
    <name type="scientific">Mugilogobius chulae</name>
    <name type="common">yellowstripe goby</name>
    <dbReference type="NCBI Taxonomy" id="88201"/>
    <lineage>
        <taxon>Eukaryota</taxon>
        <taxon>Metazoa</taxon>
        <taxon>Chordata</taxon>
        <taxon>Craniata</taxon>
        <taxon>Vertebrata</taxon>
        <taxon>Euteleostomi</taxon>
        <taxon>Actinopterygii</taxon>
        <taxon>Neopterygii</taxon>
        <taxon>Teleostei</taxon>
        <taxon>Neoteleostei</taxon>
        <taxon>Acanthomorphata</taxon>
        <taxon>Gobiaria</taxon>
        <taxon>Gobiiformes</taxon>
        <taxon>Gobioidei</taxon>
        <taxon>Gobiidae</taxon>
        <taxon>Gobionellinae</taxon>
        <taxon>Mugilogobius</taxon>
    </lineage>
</organism>
<dbReference type="PANTHER" id="PTHR46888:SF1">
    <property type="entry name" value="RIBONUCLEASE H"/>
    <property type="match status" value="1"/>
</dbReference>
<accession>A0AAW0NBI5</accession>
<name>A0AAW0NBI5_9GOBI</name>
<dbReference type="AlphaFoldDB" id="A0AAW0NBI5"/>
<gene>
    <name evidence="3" type="ORF">WMY93_022536</name>
</gene>
<sequence>MARRRRRTKCTTKRTGLRSQKQEMAEDLAVDDATWTSEEVSEGGAAASVIQAPDGLNAGEDLLTVMRAFLEDSSGERRGSWLSSEDSELPPHQRRSSAVDEPRIHVSSAEPSRPHGDPKIPQYAAGEDIENYLLRFERIARTWAWPECEWACRLVPLLTGKALEAYTAMDEERAHSYPDLKAALLTKFDVSPETYRQQFRSMAVPAGENPTETYHRLKGLYRRWIRPEQHTKEQIGEQIILEQLLRVFPADICTWVKEHEPTEG</sequence>
<protein>
    <recommendedName>
        <fullName evidence="2">SCAN box domain-containing protein</fullName>
    </recommendedName>
</protein>
<keyword evidence="4" id="KW-1185">Reference proteome</keyword>
<dbReference type="Proteomes" id="UP001460270">
    <property type="component" value="Unassembled WGS sequence"/>
</dbReference>
<dbReference type="SUPFAM" id="SSF47353">
    <property type="entry name" value="Retrovirus capsid dimerization domain-like"/>
    <property type="match status" value="1"/>
</dbReference>
<comment type="caution">
    <text evidence="3">The sequence shown here is derived from an EMBL/GenBank/DDBJ whole genome shotgun (WGS) entry which is preliminary data.</text>
</comment>
<dbReference type="PANTHER" id="PTHR46888">
    <property type="entry name" value="ZINC KNUCKLE DOMAINCONTAINING PROTEIN-RELATED"/>
    <property type="match status" value="1"/>
</dbReference>